<evidence type="ECO:0000256" key="6">
    <source>
        <dbReference type="SAM" id="MobiDB-lite"/>
    </source>
</evidence>
<evidence type="ECO:0000256" key="2">
    <source>
        <dbReference type="ARBA" id="ARBA00022741"/>
    </source>
</evidence>
<dbReference type="InterPro" id="IPR008271">
    <property type="entry name" value="Ser/Thr_kinase_AS"/>
</dbReference>
<dbReference type="Proteomes" id="UP000282926">
    <property type="component" value="Unassembled WGS sequence"/>
</dbReference>
<evidence type="ECO:0000256" key="1">
    <source>
        <dbReference type="ARBA" id="ARBA00022679"/>
    </source>
</evidence>
<feature type="region of interest" description="Disordered" evidence="6">
    <location>
        <begin position="552"/>
        <end position="640"/>
    </location>
</feature>
<dbReference type="CDD" id="cd14014">
    <property type="entry name" value="STKc_PknB_like"/>
    <property type="match status" value="1"/>
</dbReference>
<dbReference type="InterPro" id="IPR011009">
    <property type="entry name" value="Kinase-like_dom_sf"/>
</dbReference>
<dbReference type="Gene3D" id="3.30.200.20">
    <property type="entry name" value="Phosphorylase Kinase, domain 1"/>
    <property type="match status" value="1"/>
</dbReference>
<proteinExistence type="predicted"/>
<dbReference type="PANTHER" id="PTHR43289">
    <property type="entry name" value="MITOGEN-ACTIVATED PROTEIN KINASE KINASE KINASE 20-RELATED"/>
    <property type="match status" value="1"/>
</dbReference>
<keyword evidence="9" id="KW-0723">Serine/threonine-protein kinase</keyword>
<dbReference type="PROSITE" id="PS00108">
    <property type="entry name" value="PROTEIN_KINASE_ST"/>
    <property type="match status" value="1"/>
</dbReference>
<feature type="domain" description="Protein kinase" evidence="8">
    <location>
        <begin position="48"/>
        <end position="322"/>
    </location>
</feature>
<evidence type="ECO:0000259" key="8">
    <source>
        <dbReference type="PROSITE" id="PS50011"/>
    </source>
</evidence>
<dbReference type="GO" id="GO:0004674">
    <property type="term" value="F:protein serine/threonine kinase activity"/>
    <property type="evidence" value="ECO:0007669"/>
    <property type="project" value="UniProtKB-KW"/>
</dbReference>
<evidence type="ECO:0000313" key="10">
    <source>
        <dbReference type="Proteomes" id="UP000282926"/>
    </source>
</evidence>
<keyword evidence="1" id="KW-0808">Transferase</keyword>
<feature type="compositionally biased region" description="Basic and acidic residues" evidence="6">
    <location>
        <begin position="600"/>
        <end position="620"/>
    </location>
</feature>
<evidence type="ECO:0000256" key="4">
    <source>
        <dbReference type="ARBA" id="ARBA00022840"/>
    </source>
</evidence>
<dbReference type="PROSITE" id="PS00107">
    <property type="entry name" value="PROTEIN_KINASE_ATP"/>
    <property type="match status" value="1"/>
</dbReference>
<keyword evidence="7" id="KW-0812">Transmembrane</keyword>
<dbReference type="PROSITE" id="PS50011">
    <property type="entry name" value="PROTEIN_KINASE_DOM"/>
    <property type="match status" value="1"/>
</dbReference>
<dbReference type="RefSeq" id="WP_127780740.1">
    <property type="nucleotide sequence ID" value="NZ_SADD01000009.1"/>
</dbReference>
<keyword evidence="3 9" id="KW-0418">Kinase</keyword>
<keyword evidence="4 5" id="KW-0067">ATP-binding</keyword>
<dbReference type="PANTHER" id="PTHR43289:SF6">
    <property type="entry name" value="SERINE_THREONINE-PROTEIN KINASE NEKL-3"/>
    <property type="match status" value="1"/>
</dbReference>
<feature type="region of interest" description="Disordered" evidence="6">
    <location>
        <begin position="403"/>
        <end position="431"/>
    </location>
</feature>
<feature type="compositionally biased region" description="Basic and acidic residues" evidence="6">
    <location>
        <begin position="575"/>
        <end position="593"/>
    </location>
</feature>
<dbReference type="EMBL" id="SADD01000009">
    <property type="protein sequence ID" value="RVU42717.1"/>
    <property type="molecule type" value="Genomic_DNA"/>
</dbReference>
<reference evidence="9 10" key="1">
    <citation type="submission" date="2019-01" db="EMBL/GenBank/DDBJ databases">
        <title>Lujinxingia litoralis gen. nov., sp. nov. and Lujinxingia sediminis gen. nov., sp. nov., new members in the order Bradymonadales, isolated from coastal sediment.</title>
        <authorList>
            <person name="Li C.-M."/>
        </authorList>
    </citation>
    <scope>NUCLEOTIDE SEQUENCE [LARGE SCALE GENOMIC DNA]</scope>
    <source>
        <strain evidence="9 10">SEH01</strain>
    </source>
</reference>
<evidence type="ECO:0000256" key="7">
    <source>
        <dbReference type="SAM" id="Phobius"/>
    </source>
</evidence>
<sequence>MTLYCPQCQQRFDGDLEICPSDGSRLFHLDSPDAVPDPLLGQVIDERFRIERLLGVGGMGAVYAGVQLSVNREVAIKVLRPEVSDREKALERFFREAKVVSELSHANIVSLFDFGQDRQRDLLYLVMELVRGISLGDLLERGRFRVNMALEVVYQVCGALTEPHARGIIHRDLKPDNLVMLPVSDGTVQVKVLDFGIARALEQSTQITKTGMICGTPAYMAPEQAQNHAIDGRTDLYALGIILYEMLSGMVPFTGDTSLQILFSHVQKSPPSLRHMLPAGSLPDDIEALCYRMLSKDPVERPGSAREVRDEIDQLRMRHQLRPVRLDVDRQDLGAFEPWLMPHLEGAGRGGLSATEARRQVPQTGGFGVAPRTGELESMPTIERHTPTDIDRVRVGADARAFSSTQPQFQASPAAEAPKQPRIDTITGESGIQGPLAVIGGDGSNTLTMDVKGQGRARLGLIVAFIVVLVGGGAVAALTLGDDTAVEADVEVVARAETPAATESAPVPGPSEDVLHAESAGAQVGLEAVIAARIFTAETAAVAHIAEQTARKKAISSQEQRKRPRVSASAAAEARAAERQRAIDEARAAEEARQAAAREAAAEREARAAERARKAAKAQEDSSSTDSALRDRLRRLRSGE</sequence>
<gene>
    <name evidence="9" type="ORF">EA187_14480</name>
</gene>
<keyword evidence="7" id="KW-1133">Transmembrane helix</keyword>
<keyword evidence="7" id="KW-0472">Membrane</keyword>
<keyword evidence="10" id="KW-1185">Reference proteome</keyword>
<comment type="caution">
    <text evidence="9">The sequence shown here is derived from an EMBL/GenBank/DDBJ whole genome shotgun (WGS) entry which is preliminary data.</text>
</comment>
<dbReference type="InterPro" id="IPR000719">
    <property type="entry name" value="Prot_kinase_dom"/>
</dbReference>
<dbReference type="Gene3D" id="1.10.510.10">
    <property type="entry name" value="Transferase(Phosphotransferase) domain 1"/>
    <property type="match status" value="1"/>
</dbReference>
<dbReference type="Pfam" id="PF00069">
    <property type="entry name" value="Pkinase"/>
    <property type="match status" value="1"/>
</dbReference>
<protein>
    <submittedName>
        <fullName evidence="9">Serine/threonine protein kinase</fullName>
    </submittedName>
</protein>
<keyword evidence="2 5" id="KW-0547">Nucleotide-binding</keyword>
<feature type="binding site" evidence="5">
    <location>
        <position position="77"/>
    </location>
    <ligand>
        <name>ATP</name>
        <dbReference type="ChEBI" id="CHEBI:30616"/>
    </ligand>
</feature>
<name>A0ABY0CQE6_9DELT</name>
<dbReference type="InterPro" id="IPR017441">
    <property type="entry name" value="Protein_kinase_ATP_BS"/>
</dbReference>
<dbReference type="SUPFAM" id="SSF56112">
    <property type="entry name" value="Protein kinase-like (PK-like)"/>
    <property type="match status" value="1"/>
</dbReference>
<dbReference type="SMART" id="SM00220">
    <property type="entry name" value="S_TKc"/>
    <property type="match status" value="1"/>
</dbReference>
<evidence type="ECO:0000256" key="5">
    <source>
        <dbReference type="PROSITE-ProRule" id="PRU10141"/>
    </source>
</evidence>
<organism evidence="9 10">
    <name type="scientific">Lujinxingia sediminis</name>
    <dbReference type="NCBI Taxonomy" id="2480984"/>
    <lineage>
        <taxon>Bacteria</taxon>
        <taxon>Deltaproteobacteria</taxon>
        <taxon>Bradymonadales</taxon>
        <taxon>Lujinxingiaceae</taxon>
        <taxon>Lujinxingia</taxon>
    </lineage>
</organism>
<evidence type="ECO:0000313" key="9">
    <source>
        <dbReference type="EMBL" id="RVU42717.1"/>
    </source>
</evidence>
<feature type="transmembrane region" description="Helical" evidence="7">
    <location>
        <begin position="459"/>
        <end position="480"/>
    </location>
</feature>
<accession>A0ABY0CQE6</accession>
<evidence type="ECO:0000256" key="3">
    <source>
        <dbReference type="ARBA" id="ARBA00022777"/>
    </source>
</evidence>